<feature type="transmembrane region" description="Helical" evidence="17">
    <location>
        <begin position="171"/>
        <end position="193"/>
    </location>
</feature>
<dbReference type="PRINTS" id="PR00625">
    <property type="entry name" value="JDOMAIN"/>
</dbReference>
<dbReference type="InterPro" id="IPR035892">
    <property type="entry name" value="C2_domain_sf"/>
</dbReference>
<name>A0A8D3BU97_SCOMX</name>
<feature type="compositionally biased region" description="Acidic residues" evidence="16">
    <location>
        <begin position="675"/>
        <end position="701"/>
    </location>
</feature>
<dbReference type="GO" id="GO:0003723">
    <property type="term" value="F:RNA binding"/>
    <property type="evidence" value="ECO:0007669"/>
    <property type="project" value="TreeGrafter"/>
</dbReference>
<evidence type="ECO:0000259" key="18">
    <source>
        <dbReference type="PROSITE" id="PS50076"/>
    </source>
</evidence>
<dbReference type="SUPFAM" id="SSF158702">
    <property type="entry name" value="Sec63 N-terminal domain-like"/>
    <property type="match status" value="1"/>
</dbReference>
<dbReference type="Ensembl" id="ENSSMAT00000038331.1">
    <property type="protein sequence ID" value="ENSSMAP00000038605.1"/>
    <property type="gene ID" value="ENSSMAG00000010393.2"/>
</dbReference>
<dbReference type="Gene3D" id="1.10.287.110">
    <property type="entry name" value="DnaJ domain"/>
    <property type="match status" value="1"/>
</dbReference>
<dbReference type="FunFam" id="1.10.287.110:FF:000032">
    <property type="entry name" value="Translocation protein SEC63 homolog"/>
    <property type="match status" value="1"/>
</dbReference>
<protein>
    <recommendedName>
        <fullName evidence="14">Translocation protein SEC63 homolog</fullName>
    </recommendedName>
    <alternativeName>
        <fullName evidence="15">DnaJ homolog subfamily C member 23</fullName>
    </alternativeName>
</protein>
<gene>
    <name evidence="19" type="primary">sec63</name>
</gene>
<evidence type="ECO:0000256" key="8">
    <source>
        <dbReference type="ARBA" id="ARBA00022989"/>
    </source>
</evidence>
<keyword evidence="4 17" id="KW-0812">Transmembrane</keyword>
<evidence type="ECO:0000256" key="2">
    <source>
        <dbReference type="ARBA" id="ARBA00022448"/>
    </source>
</evidence>
<dbReference type="AlphaFoldDB" id="A0A8D3BU97"/>
<feature type="compositionally biased region" description="Basic and acidic residues" evidence="16">
    <location>
        <begin position="520"/>
        <end position="548"/>
    </location>
</feature>
<dbReference type="GO" id="GO:0006620">
    <property type="term" value="P:post-translational protein targeting to endoplasmic reticulum membrane"/>
    <property type="evidence" value="ECO:0007669"/>
    <property type="project" value="UniProtKB-ARBA"/>
</dbReference>
<accession>A0A8D3BU97</accession>
<dbReference type="PROSITE" id="PS50076">
    <property type="entry name" value="DNAJ_2"/>
    <property type="match status" value="1"/>
</dbReference>
<comment type="function">
    <text evidence="12">Mediates cotranslational and post-translational transport of certain precursor polypeptides across endoplasmic reticulum (ER). Proposed to play an auxiliary role in recognition of precursors with short and apolar signal peptides. May cooperate with SEC62 and HSPA5/BiP to facilitate targeting of small presecretory proteins into the SEC61 channel-forming translocon complex, triggering channel opening for polypeptide translocation to the ER lumen. Required for efficient PKD1/Polycystin-1 biogenesis and trafficking to the plasma membrane of the primary cilia.</text>
</comment>
<dbReference type="Gene3D" id="2.60.40.150">
    <property type="entry name" value="C2 domain"/>
    <property type="match status" value="1"/>
</dbReference>
<evidence type="ECO:0000256" key="14">
    <source>
        <dbReference type="ARBA" id="ARBA00071950"/>
    </source>
</evidence>
<evidence type="ECO:0000256" key="10">
    <source>
        <dbReference type="ARBA" id="ARBA00023136"/>
    </source>
</evidence>
<reference evidence="19" key="2">
    <citation type="submission" date="2025-08" db="UniProtKB">
        <authorList>
            <consortium name="Ensembl"/>
        </authorList>
    </citation>
    <scope>IDENTIFICATION</scope>
</reference>
<dbReference type="GeneTree" id="ENSGT00390000001965"/>
<dbReference type="Pfam" id="PF02889">
    <property type="entry name" value="Sec63"/>
    <property type="match status" value="2"/>
</dbReference>
<dbReference type="CDD" id="cd06257">
    <property type="entry name" value="DnaJ"/>
    <property type="match status" value="1"/>
</dbReference>
<feature type="region of interest" description="Disordered" evidence="16">
    <location>
        <begin position="512"/>
        <end position="554"/>
    </location>
</feature>
<reference evidence="19" key="1">
    <citation type="submission" date="2023-05" db="EMBL/GenBank/DDBJ databases">
        <title>High-quality long-read genome of Scophthalmus maximus.</title>
        <authorList>
            <person name="Lien S."/>
            <person name="Martinez P."/>
        </authorList>
    </citation>
    <scope>NUCLEOTIDE SEQUENCE [LARGE SCALE GENOMIC DNA]</scope>
</reference>
<evidence type="ECO:0000313" key="19">
    <source>
        <dbReference type="Ensembl" id="ENSSMAP00000038605.1"/>
    </source>
</evidence>
<feature type="region of interest" description="Disordered" evidence="16">
    <location>
        <begin position="667"/>
        <end position="701"/>
    </location>
</feature>
<evidence type="ECO:0000313" key="20">
    <source>
        <dbReference type="Proteomes" id="UP000694558"/>
    </source>
</evidence>
<proteinExistence type="predicted"/>
<keyword evidence="11" id="KW-0143">Chaperone</keyword>
<dbReference type="GO" id="GO:0007399">
    <property type="term" value="P:nervous system development"/>
    <property type="evidence" value="ECO:0007669"/>
    <property type="project" value="UniProtKB-ARBA"/>
</dbReference>
<feature type="region of interest" description="Disordered" evidence="16">
    <location>
        <begin position="459"/>
        <end position="480"/>
    </location>
</feature>
<evidence type="ECO:0000256" key="13">
    <source>
        <dbReference type="ARBA" id="ARBA00064072"/>
    </source>
</evidence>
<dbReference type="Proteomes" id="UP000694558">
    <property type="component" value="Chromosome 20"/>
</dbReference>
<dbReference type="SUPFAM" id="SSF46565">
    <property type="entry name" value="Chaperone J-domain"/>
    <property type="match status" value="1"/>
</dbReference>
<evidence type="ECO:0000256" key="16">
    <source>
        <dbReference type="SAM" id="MobiDB-lite"/>
    </source>
</evidence>
<evidence type="ECO:0000256" key="17">
    <source>
        <dbReference type="SAM" id="Phobius"/>
    </source>
</evidence>
<dbReference type="PANTHER" id="PTHR24075:SF0">
    <property type="entry name" value="TRANSLOCATION PROTEIN SEC63 HOMOLOG"/>
    <property type="match status" value="1"/>
</dbReference>
<keyword evidence="7" id="KW-0653">Protein transport</keyword>
<dbReference type="Pfam" id="PF00226">
    <property type="entry name" value="DnaJ"/>
    <property type="match status" value="1"/>
</dbReference>
<evidence type="ECO:0000256" key="1">
    <source>
        <dbReference type="ARBA" id="ARBA00004477"/>
    </source>
</evidence>
<keyword evidence="6" id="KW-0256">Endoplasmic reticulum</keyword>
<evidence type="ECO:0000256" key="12">
    <source>
        <dbReference type="ARBA" id="ARBA00059604"/>
    </source>
</evidence>
<dbReference type="PANTHER" id="PTHR24075">
    <property type="entry name" value="SEC63 DOMAIN-CONTAINING"/>
    <property type="match status" value="1"/>
</dbReference>
<dbReference type="FunFam" id="2.60.40.150:FF:000072">
    <property type="entry name" value="translocation protein SEC63 homolog"/>
    <property type="match status" value="1"/>
</dbReference>
<dbReference type="GO" id="GO:0031207">
    <property type="term" value="C:Sec62/Sec63 complex"/>
    <property type="evidence" value="ECO:0007669"/>
    <property type="project" value="TreeGrafter"/>
</dbReference>
<dbReference type="FunFam" id="1.10.150.20:FF:000022">
    <property type="entry name" value="translocation protein SEC63 homolog"/>
    <property type="match status" value="1"/>
</dbReference>
<evidence type="ECO:0000256" key="7">
    <source>
        <dbReference type="ARBA" id="ARBA00022927"/>
    </source>
</evidence>
<evidence type="ECO:0000256" key="5">
    <source>
        <dbReference type="ARBA" id="ARBA00022737"/>
    </source>
</evidence>
<keyword evidence="2" id="KW-0813">Transport</keyword>
<dbReference type="Gene3D" id="1.10.150.20">
    <property type="entry name" value="5' to 3' exonuclease, C-terminal subdomain"/>
    <property type="match status" value="1"/>
</dbReference>
<evidence type="ECO:0000256" key="6">
    <source>
        <dbReference type="ARBA" id="ARBA00022824"/>
    </source>
</evidence>
<dbReference type="SUPFAM" id="SSF81296">
    <property type="entry name" value="E set domains"/>
    <property type="match status" value="1"/>
</dbReference>
<dbReference type="SMART" id="SM00973">
    <property type="entry name" value="Sec63"/>
    <property type="match status" value="1"/>
</dbReference>
<sequence>MAGQQFQYDDSGNTFFYFLTSFVGLIVIPATYYLWPRDQNAEQLRLKSLRRVHGRCLWYRLRLMKSQQICLSTQQLDREYQEYNPYEVLNLDPGASLSEIKKQYRVLSLKFHPDKGGNEATFMRIAKAYAALTNEQSRQNWEMYGNPDGPGATSFGIALPAWIVDQKNSMLVLLVYGLAFMVILPVVVGTWWYRSIRYSGDQILINTTQLFMHFMYKTPNMNMKRLAMVLTAAFEFDPRSNKETTIRPTDNIEVPQLIRELGNINVKKKEPPFCYPYSLKARVLVLAHLARMDVSEELEEDQRFVVRKSPALLQEMINVGCQLTMMANSRGGFHAPRLVTIENCMKLTQMIVQGLQESKSPLLQLPHFEEEHLRYCISKKYKVRSLQDLVSLKDSDRRSMLRFLGEEKYDEVIAVLGSFPHLTMDTKLQVLDDEDSNNITAGSIVTVTVTLTRKRMSDMFEKEQESTPCPGEEETQVKLKPKCGRTRVKAPLLCLPKPNRPMATWQETYVSSNYEEDEASDKGSESDEGEANKDSPSERDEDSDKQSDTEVDEMEWEALQQSIQRRERALLETKSKVTHPVYSIYFPEEKQEWWWLYIADRRDQTLVSVPYHVCTLKDTEEVELKFPAPSKTGNYQYSVILRSDSFLGLDQIKPLKLEVHEAKAMLDNHPQWDIPDTEEEDEEQEDSDGIEESEEDDEDND</sequence>
<keyword evidence="5" id="KW-0677">Repeat</keyword>
<comment type="subcellular location">
    <subcellularLocation>
        <location evidence="1">Endoplasmic reticulum membrane</location>
        <topology evidence="1">Multi-pass membrane protein</topology>
    </subcellularLocation>
</comment>
<dbReference type="Gene3D" id="1.10.3380.10">
    <property type="entry name" value="Sec63 N-terminal domain-like domain"/>
    <property type="match status" value="1"/>
</dbReference>
<dbReference type="FunFam" id="1.10.3380.10:FF:000003">
    <property type="entry name" value="SEC63 homolog, protein translocation regulator"/>
    <property type="match status" value="1"/>
</dbReference>
<feature type="transmembrane region" description="Helical" evidence="17">
    <location>
        <begin position="15"/>
        <end position="35"/>
    </location>
</feature>
<organism evidence="19 20">
    <name type="scientific">Scophthalmus maximus</name>
    <name type="common">Turbot</name>
    <name type="synonym">Psetta maxima</name>
    <dbReference type="NCBI Taxonomy" id="52904"/>
    <lineage>
        <taxon>Eukaryota</taxon>
        <taxon>Metazoa</taxon>
        <taxon>Chordata</taxon>
        <taxon>Craniata</taxon>
        <taxon>Vertebrata</taxon>
        <taxon>Euteleostomi</taxon>
        <taxon>Actinopterygii</taxon>
        <taxon>Neopterygii</taxon>
        <taxon>Teleostei</taxon>
        <taxon>Neoteleostei</taxon>
        <taxon>Acanthomorphata</taxon>
        <taxon>Carangaria</taxon>
        <taxon>Pleuronectiformes</taxon>
        <taxon>Pleuronectoidei</taxon>
        <taxon>Scophthalmidae</taxon>
        <taxon>Scophthalmus</taxon>
    </lineage>
</organism>
<feature type="domain" description="J" evidence="18">
    <location>
        <begin position="84"/>
        <end position="145"/>
    </location>
</feature>
<dbReference type="InterPro" id="IPR036869">
    <property type="entry name" value="J_dom_sf"/>
</dbReference>
<dbReference type="GO" id="GO:0006614">
    <property type="term" value="P:SRP-dependent cotranslational protein targeting to membrane"/>
    <property type="evidence" value="ECO:0007669"/>
    <property type="project" value="TreeGrafter"/>
</dbReference>
<evidence type="ECO:0000256" key="11">
    <source>
        <dbReference type="ARBA" id="ARBA00023186"/>
    </source>
</evidence>
<keyword evidence="8 17" id="KW-1133">Transmembrane helix</keyword>
<evidence type="ECO:0000256" key="4">
    <source>
        <dbReference type="ARBA" id="ARBA00022692"/>
    </source>
</evidence>
<dbReference type="InterPro" id="IPR004179">
    <property type="entry name" value="Sec63-dom"/>
</dbReference>
<dbReference type="SMART" id="SM00271">
    <property type="entry name" value="DnaJ"/>
    <property type="match status" value="1"/>
</dbReference>
<comment type="subunit">
    <text evidence="13">The ER translocon complex consists of channel-forming core components SEC61A1, SEC61B and SEC61G and different auxiliary components such as SEC62 and SEC63.</text>
</comment>
<dbReference type="GO" id="GO:0008320">
    <property type="term" value="F:protein transmembrane transporter activity"/>
    <property type="evidence" value="ECO:0007669"/>
    <property type="project" value="TreeGrafter"/>
</dbReference>
<evidence type="ECO:0000256" key="3">
    <source>
        <dbReference type="ARBA" id="ARBA00022553"/>
    </source>
</evidence>
<keyword evidence="10 17" id="KW-0472">Membrane</keyword>
<evidence type="ECO:0000256" key="15">
    <source>
        <dbReference type="ARBA" id="ARBA00076384"/>
    </source>
</evidence>
<dbReference type="InterPro" id="IPR014756">
    <property type="entry name" value="Ig_E-set"/>
</dbReference>
<keyword evidence="9" id="KW-0175">Coiled coil</keyword>
<dbReference type="InterPro" id="IPR001623">
    <property type="entry name" value="DnaJ_domain"/>
</dbReference>
<evidence type="ECO:0000256" key="9">
    <source>
        <dbReference type="ARBA" id="ARBA00023054"/>
    </source>
</evidence>
<keyword evidence="3" id="KW-0597">Phosphoprotein</keyword>